<dbReference type="OrthoDB" id="340346at2759"/>
<reference evidence="2 3" key="1">
    <citation type="submission" date="2020-04" db="EMBL/GenBank/DDBJ databases">
        <authorList>
            <person name="Laetsch R D."/>
            <person name="Stevens L."/>
            <person name="Kumar S."/>
            <person name="Blaxter L. M."/>
        </authorList>
    </citation>
    <scope>NUCLEOTIDE SEQUENCE [LARGE SCALE GENOMIC DNA]</scope>
</reference>
<keyword evidence="3" id="KW-1185">Reference proteome</keyword>
<organism evidence="2 3">
    <name type="scientific">Caenorhabditis bovis</name>
    <dbReference type="NCBI Taxonomy" id="2654633"/>
    <lineage>
        <taxon>Eukaryota</taxon>
        <taxon>Metazoa</taxon>
        <taxon>Ecdysozoa</taxon>
        <taxon>Nematoda</taxon>
        <taxon>Chromadorea</taxon>
        <taxon>Rhabditida</taxon>
        <taxon>Rhabditina</taxon>
        <taxon>Rhabditomorpha</taxon>
        <taxon>Rhabditoidea</taxon>
        <taxon>Rhabditidae</taxon>
        <taxon>Peloderinae</taxon>
        <taxon>Caenorhabditis</taxon>
    </lineage>
</organism>
<dbReference type="EMBL" id="CADEPM010000014">
    <property type="protein sequence ID" value="CAB3411610.1"/>
    <property type="molecule type" value="Genomic_DNA"/>
</dbReference>
<dbReference type="AlphaFoldDB" id="A0A8S1FC93"/>
<protein>
    <submittedName>
        <fullName evidence="2">Uncharacterized protein</fullName>
    </submittedName>
</protein>
<sequence length="354" mass="38744">MSDRPSSPIISIACVAHLIKMNTNHNNTSVDSSVQCDLQSHSASPNENRPSNRLIVERSQGIEGAEQAVARVTVDFPSNNPTLSEEAMNRLQDQINNLLKNFLADPANTTQSVKNKVDASTQTIREPSPVREAVDFEEVEEFEENALIVENEAGGEPEEADNDARDESVEIQFEIIRNGVYKDFRVVMENLRGISMAEIHEMSENIAEYLESLFLTGSEFLTPPATNTTASDRASASTEERSAPTTESTSQESQRDGARPPSFIAESGSSDGAHPSSSTESASSSRIRRKSESVSDEVEGNDAKRSKKNQLLSVLDHVVAAARRLLDGDCDDAVPNLDVALPWWSLDLPLDRSQ</sequence>
<dbReference type="Proteomes" id="UP000494206">
    <property type="component" value="Unassembled WGS sequence"/>
</dbReference>
<feature type="region of interest" description="Disordered" evidence="1">
    <location>
        <begin position="224"/>
        <end position="305"/>
    </location>
</feature>
<comment type="caution">
    <text evidence="2">The sequence shown here is derived from an EMBL/GenBank/DDBJ whole genome shotgun (WGS) entry which is preliminary data.</text>
</comment>
<accession>A0A8S1FC93</accession>
<evidence type="ECO:0000313" key="2">
    <source>
        <dbReference type="EMBL" id="CAB3411610.1"/>
    </source>
</evidence>
<evidence type="ECO:0000313" key="3">
    <source>
        <dbReference type="Proteomes" id="UP000494206"/>
    </source>
</evidence>
<feature type="compositionally biased region" description="Low complexity" evidence="1">
    <location>
        <begin position="267"/>
        <end position="285"/>
    </location>
</feature>
<evidence type="ECO:0000256" key="1">
    <source>
        <dbReference type="SAM" id="MobiDB-lite"/>
    </source>
</evidence>
<proteinExistence type="predicted"/>
<name>A0A8S1FC93_9PELO</name>
<feature type="compositionally biased region" description="Polar residues" evidence="1">
    <location>
        <begin position="224"/>
        <end position="252"/>
    </location>
</feature>
<gene>
    <name evidence="2" type="ORF">CBOVIS_LOCUS12988</name>
</gene>